<organism evidence="1 2">
    <name type="scientific">Panagrolaimus sp. ES5</name>
    <dbReference type="NCBI Taxonomy" id="591445"/>
    <lineage>
        <taxon>Eukaryota</taxon>
        <taxon>Metazoa</taxon>
        <taxon>Ecdysozoa</taxon>
        <taxon>Nematoda</taxon>
        <taxon>Chromadorea</taxon>
        <taxon>Rhabditida</taxon>
        <taxon>Tylenchina</taxon>
        <taxon>Panagrolaimomorpha</taxon>
        <taxon>Panagrolaimoidea</taxon>
        <taxon>Panagrolaimidae</taxon>
        <taxon>Panagrolaimus</taxon>
    </lineage>
</organism>
<dbReference type="Proteomes" id="UP000887579">
    <property type="component" value="Unplaced"/>
</dbReference>
<evidence type="ECO:0000313" key="2">
    <source>
        <dbReference type="WBParaSite" id="ES5_v2.g18627.t1"/>
    </source>
</evidence>
<accession>A0AC34FMS2</accession>
<name>A0AC34FMS2_9BILA</name>
<evidence type="ECO:0000313" key="1">
    <source>
        <dbReference type="Proteomes" id="UP000887579"/>
    </source>
</evidence>
<protein>
    <submittedName>
        <fullName evidence="2">Uncharacterized protein</fullName>
    </submittedName>
</protein>
<reference evidence="2" key="1">
    <citation type="submission" date="2022-11" db="UniProtKB">
        <authorList>
            <consortium name="WormBaseParasite"/>
        </authorList>
    </citation>
    <scope>IDENTIFICATION</scope>
</reference>
<sequence>MDPQIPRKSSLALSTWIIVPCSPKIPDPSLPGPSTIKADIAAAVETLANVEDEALKILNQVPEEACSNDEDLNYLYNPNATSNPATQTSTTSIFENDDVEVEVDVDESEVTPPVNMLVFIYVVSDLGNRRFS</sequence>
<proteinExistence type="predicted"/>
<dbReference type="WBParaSite" id="ES5_v2.g18627.t1">
    <property type="protein sequence ID" value="ES5_v2.g18627.t1"/>
    <property type="gene ID" value="ES5_v2.g18627"/>
</dbReference>